<evidence type="ECO:0000256" key="1">
    <source>
        <dbReference type="ARBA" id="ARBA00022737"/>
    </source>
</evidence>
<keyword evidence="4" id="KW-1185">Reference proteome</keyword>
<sequence length="152" mass="17496">LTRYSKTVLSVAILDYLTNKNNTLILSFFFNFSDTRKQTLDYILRISSTFYLNSLFKVYQNSINQCIIKELSDTVFKILIAQKKVFIILDVLDKSTTRNKYNLLNGVNLQRSPNLKIFLKGSKVKEGPYIVTARSKRDIPAYNCKYTGGGKE</sequence>
<dbReference type="AlphaFoldDB" id="A0A9X0BEZ8"/>
<evidence type="ECO:0000313" key="3">
    <source>
        <dbReference type="EMBL" id="KAJ5414619.1"/>
    </source>
</evidence>
<reference evidence="3" key="2">
    <citation type="journal article" date="2023" name="IMA Fungus">
        <title>Comparative genomic study of the Penicillium genus elucidates a diverse pangenome and 15 lateral gene transfer events.</title>
        <authorList>
            <person name="Petersen C."/>
            <person name="Sorensen T."/>
            <person name="Nielsen M.R."/>
            <person name="Sondergaard T.E."/>
            <person name="Sorensen J.L."/>
            <person name="Fitzpatrick D.A."/>
            <person name="Frisvad J.C."/>
            <person name="Nielsen K.L."/>
        </authorList>
    </citation>
    <scope>NUCLEOTIDE SEQUENCE</scope>
    <source>
        <strain evidence="3">IBT 29677</strain>
    </source>
</reference>
<feature type="non-terminal residue" evidence="3">
    <location>
        <position position="152"/>
    </location>
</feature>
<dbReference type="InterPro" id="IPR056884">
    <property type="entry name" value="NPHP3-like_N"/>
</dbReference>
<dbReference type="Proteomes" id="UP001147747">
    <property type="component" value="Unassembled WGS sequence"/>
</dbReference>
<dbReference type="OrthoDB" id="1577640at2759"/>
<dbReference type="GeneID" id="81364863"/>
<reference evidence="3" key="1">
    <citation type="submission" date="2022-12" db="EMBL/GenBank/DDBJ databases">
        <authorList>
            <person name="Petersen C."/>
        </authorList>
    </citation>
    <scope>NUCLEOTIDE SEQUENCE</scope>
    <source>
        <strain evidence="3">IBT 29677</strain>
    </source>
</reference>
<evidence type="ECO:0000259" key="2">
    <source>
        <dbReference type="Pfam" id="PF24883"/>
    </source>
</evidence>
<gene>
    <name evidence="3" type="ORF">N7509_001246</name>
</gene>
<keyword evidence="1" id="KW-0677">Repeat</keyword>
<organism evidence="3 4">
    <name type="scientific">Penicillium cosmopolitanum</name>
    <dbReference type="NCBI Taxonomy" id="1131564"/>
    <lineage>
        <taxon>Eukaryota</taxon>
        <taxon>Fungi</taxon>
        <taxon>Dikarya</taxon>
        <taxon>Ascomycota</taxon>
        <taxon>Pezizomycotina</taxon>
        <taxon>Eurotiomycetes</taxon>
        <taxon>Eurotiomycetidae</taxon>
        <taxon>Eurotiales</taxon>
        <taxon>Aspergillaceae</taxon>
        <taxon>Penicillium</taxon>
    </lineage>
</organism>
<proteinExistence type="predicted"/>
<comment type="caution">
    <text evidence="3">The sequence shown here is derived from an EMBL/GenBank/DDBJ whole genome shotgun (WGS) entry which is preliminary data.</text>
</comment>
<dbReference type="EMBL" id="JAPZBU010000003">
    <property type="protein sequence ID" value="KAJ5414619.1"/>
    <property type="molecule type" value="Genomic_DNA"/>
</dbReference>
<feature type="domain" description="Nephrocystin 3-like N-terminal" evidence="2">
    <location>
        <begin position="6"/>
        <end position="119"/>
    </location>
</feature>
<dbReference type="Pfam" id="PF24883">
    <property type="entry name" value="NPHP3_N"/>
    <property type="match status" value="1"/>
</dbReference>
<evidence type="ECO:0000313" key="4">
    <source>
        <dbReference type="Proteomes" id="UP001147747"/>
    </source>
</evidence>
<dbReference type="RefSeq" id="XP_056494465.1">
    <property type="nucleotide sequence ID" value="XM_056625883.1"/>
</dbReference>
<protein>
    <submittedName>
        <fullName evidence="3">Pfs NACHT and ankyrin domain protein</fullName>
    </submittedName>
</protein>
<name>A0A9X0BEZ8_9EURO</name>
<accession>A0A9X0BEZ8</accession>